<dbReference type="GeneID" id="28802928"/>
<dbReference type="KEGG" id="vg:28802928"/>
<organism evidence="1 2">
    <name type="scientific">Gordonia phage BritBrat</name>
    <dbReference type="NCBI Taxonomy" id="1838064"/>
    <lineage>
        <taxon>Viruses</taxon>
        <taxon>Duplodnaviria</taxon>
        <taxon>Heunggongvirae</taxon>
        <taxon>Uroviricota</taxon>
        <taxon>Caudoviricetes</taxon>
        <taxon>Britbratvirus</taxon>
        <taxon>Britbratvirus britbrat</taxon>
    </lineage>
</organism>
<proteinExistence type="predicted"/>
<protein>
    <submittedName>
        <fullName evidence="1">Uncharacterized protein</fullName>
    </submittedName>
</protein>
<dbReference type="OrthoDB" id="40790at10239"/>
<evidence type="ECO:0000313" key="1">
    <source>
        <dbReference type="EMBL" id="ANA85291.1"/>
    </source>
</evidence>
<sequence length="82" mass="9525">MSDEKRIDTRSDGTEFRWYGDTLDEIVAHNVKCIHFEMMGDAQFWMSLELANGEHWHVNFGANNPRVKGYSFAEDETLRGGR</sequence>
<name>A0A166Y0X1_9CAUD</name>
<reference evidence="2" key="1">
    <citation type="submission" date="2016-03" db="EMBL/GenBank/DDBJ databases">
        <authorList>
            <person name="Ploux O."/>
        </authorList>
    </citation>
    <scope>NUCLEOTIDE SEQUENCE [LARGE SCALE GENOMIC DNA]</scope>
</reference>
<accession>A0A166Y0X1</accession>
<dbReference type="RefSeq" id="YP_009276615.1">
    <property type="nucleotide sequence ID" value="NC_030942.1"/>
</dbReference>
<keyword evidence="2" id="KW-1185">Reference proteome</keyword>
<dbReference type="EMBL" id="KU998233">
    <property type="protein sequence ID" value="ANA85291.1"/>
    <property type="molecule type" value="Genomic_DNA"/>
</dbReference>
<evidence type="ECO:0000313" key="2">
    <source>
        <dbReference type="Proteomes" id="UP000202279"/>
    </source>
</evidence>
<dbReference type="Proteomes" id="UP000202279">
    <property type="component" value="Segment"/>
</dbReference>
<gene>
    <name evidence="1" type="primary">88</name>
    <name evidence="1" type="ORF">PBI_BRITBRAT_88</name>
</gene>